<evidence type="ECO:0000256" key="6">
    <source>
        <dbReference type="ARBA" id="ARBA00023034"/>
    </source>
</evidence>
<dbReference type="InterPro" id="IPR018203">
    <property type="entry name" value="GDP_dissociation_inhibitor"/>
</dbReference>
<dbReference type="GO" id="GO:0005093">
    <property type="term" value="F:Rab GDP-dissociation inhibitor activity"/>
    <property type="evidence" value="ECO:0007669"/>
    <property type="project" value="InterPro"/>
</dbReference>
<dbReference type="FunFam" id="3.30.519.10:FF:000005">
    <property type="entry name" value="Rab GDP dissociation inhibitor"/>
    <property type="match status" value="1"/>
</dbReference>
<dbReference type="STRING" id="64144.ENSATEP00000011348"/>
<dbReference type="PRINTS" id="PR00891">
    <property type="entry name" value="RABGDIREP"/>
</dbReference>
<feature type="region of interest" description="Disordered" evidence="9">
    <location>
        <begin position="427"/>
        <end position="455"/>
    </location>
</feature>
<comment type="similarity">
    <text evidence="3 8">Belongs to the Rab GDI family.</text>
</comment>
<dbReference type="GO" id="GO:0005096">
    <property type="term" value="F:GTPase activator activity"/>
    <property type="evidence" value="ECO:0007669"/>
    <property type="project" value="UniProtKB-KW"/>
</dbReference>
<dbReference type="FunCoup" id="A0A3Q1I270">
    <property type="interactions" value="1210"/>
</dbReference>
<dbReference type="InterPro" id="IPR000806">
    <property type="entry name" value="RabGDI"/>
</dbReference>
<dbReference type="Gene3D" id="3.30.519.10">
    <property type="entry name" value="Guanine Nucleotide Dissociation Inhibitor, domain 2"/>
    <property type="match status" value="1"/>
</dbReference>
<organism evidence="10 11">
    <name type="scientific">Anabas testudineus</name>
    <name type="common">Climbing perch</name>
    <name type="synonym">Anthias testudineus</name>
    <dbReference type="NCBI Taxonomy" id="64144"/>
    <lineage>
        <taxon>Eukaryota</taxon>
        <taxon>Metazoa</taxon>
        <taxon>Chordata</taxon>
        <taxon>Craniata</taxon>
        <taxon>Vertebrata</taxon>
        <taxon>Euteleostomi</taxon>
        <taxon>Actinopterygii</taxon>
        <taxon>Neopterygii</taxon>
        <taxon>Teleostei</taxon>
        <taxon>Neoteleostei</taxon>
        <taxon>Acanthomorphata</taxon>
        <taxon>Anabantaria</taxon>
        <taxon>Anabantiformes</taxon>
        <taxon>Anabantoidei</taxon>
        <taxon>Anabantidae</taxon>
        <taxon>Anabas</taxon>
    </lineage>
</organism>
<protein>
    <recommendedName>
        <fullName evidence="8">Rab GDP dissociation inhibitor</fullName>
    </recommendedName>
</protein>
<dbReference type="Ensembl" id="ENSATET00000011534.2">
    <property type="protein sequence ID" value="ENSATEP00000011348.2"/>
    <property type="gene ID" value="ENSATEG00000007906.3"/>
</dbReference>
<evidence type="ECO:0000256" key="3">
    <source>
        <dbReference type="ARBA" id="ARBA00005593"/>
    </source>
</evidence>
<name>A0A3Q1I270_ANATE</name>
<dbReference type="GO" id="GO:0007264">
    <property type="term" value="P:small GTPase-mediated signal transduction"/>
    <property type="evidence" value="ECO:0007669"/>
    <property type="project" value="InterPro"/>
</dbReference>
<dbReference type="GeneTree" id="ENSGT00950000182994"/>
<dbReference type="Pfam" id="PF00996">
    <property type="entry name" value="GDI"/>
    <property type="match status" value="1"/>
</dbReference>
<evidence type="ECO:0000256" key="7">
    <source>
        <dbReference type="ARBA" id="ARBA00037119"/>
    </source>
</evidence>
<keyword evidence="11" id="KW-1185">Reference proteome</keyword>
<comment type="subcellular location">
    <subcellularLocation>
        <location evidence="1 8">Cytoplasm</location>
    </subcellularLocation>
    <subcellularLocation>
        <location evidence="2">Golgi apparatus</location>
        <location evidence="2">trans-Golgi network</location>
    </subcellularLocation>
</comment>
<dbReference type="PANTHER" id="PTHR11787">
    <property type="entry name" value="RAB GDP-DISSOCIATION INHIBITOR"/>
    <property type="match status" value="1"/>
</dbReference>
<dbReference type="FunFam" id="3.50.50.60:FF:000158">
    <property type="entry name" value="Rab GDP dissociation inhibitor"/>
    <property type="match status" value="2"/>
</dbReference>
<dbReference type="InParanoid" id="A0A3Q1I270"/>
<evidence type="ECO:0000256" key="8">
    <source>
        <dbReference type="RuleBase" id="RU363124"/>
    </source>
</evidence>
<evidence type="ECO:0000256" key="9">
    <source>
        <dbReference type="SAM" id="MobiDB-lite"/>
    </source>
</evidence>
<evidence type="ECO:0000256" key="1">
    <source>
        <dbReference type="ARBA" id="ARBA00004496"/>
    </source>
</evidence>
<proteinExistence type="inferred from homology"/>
<keyword evidence="5 8" id="KW-0963">Cytoplasm</keyword>
<reference evidence="10" key="2">
    <citation type="submission" date="2025-08" db="UniProtKB">
        <authorList>
            <consortium name="Ensembl"/>
        </authorList>
    </citation>
    <scope>IDENTIFICATION</scope>
</reference>
<dbReference type="GO" id="GO:0005794">
    <property type="term" value="C:Golgi apparatus"/>
    <property type="evidence" value="ECO:0007669"/>
    <property type="project" value="UniProtKB-SubCell"/>
</dbReference>
<keyword evidence="6" id="KW-0333">Golgi apparatus</keyword>
<dbReference type="InterPro" id="IPR036188">
    <property type="entry name" value="FAD/NAD-bd_sf"/>
</dbReference>
<evidence type="ECO:0000256" key="5">
    <source>
        <dbReference type="ARBA" id="ARBA00022490"/>
    </source>
</evidence>
<dbReference type="Proteomes" id="UP000265040">
    <property type="component" value="Chromosome 5"/>
</dbReference>
<dbReference type="GO" id="GO:0015031">
    <property type="term" value="P:protein transport"/>
    <property type="evidence" value="ECO:0007669"/>
    <property type="project" value="InterPro"/>
</dbReference>
<dbReference type="FunFam" id="1.10.405.10:FF:000001">
    <property type="entry name" value="Rab GDP dissociation inhibitor"/>
    <property type="match status" value="1"/>
</dbReference>
<feature type="compositionally biased region" description="Basic and acidic residues" evidence="9">
    <location>
        <begin position="441"/>
        <end position="455"/>
    </location>
</feature>
<reference evidence="10" key="1">
    <citation type="submission" date="2021-04" db="EMBL/GenBank/DDBJ databases">
        <authorList>
            <consortium name="Wellcome Sanger Institute Data Sharing"/>
        </authorList>
    </citation>
    <scope>NUCLEOTIDE SEQUENCE [LARGE SCALE GENOMIC DNA]</scope>
</reference>
<sequence length="455" mass="51539">RMEEYDVIVLGTGLKECILSGLMSLSGKKVLHIDKNPYYGGVSASISPLEELYKRFKVPGPDKSMDRGKEWNVDLIPKFFLATGQLVKILVHTEVTRYLDFKVVEGSYIYKAGKVHKVPATEEDAHASDLMGMFDKRRFKKLLLFALNFDVRNPRTYQDMDPNKTTTRDLFSHFDLGLDVIEFTGHAIALHTSESYLDQPCVETIRRIKVYSESLSRHNNSPYLYPVYGLGELPQGFARLSAEYGGTFLMNRAVDDIVMENGKVKAVKSEGKLFHCKQLICDPSYVRSRVRKVGRVIRVICLLNHPVKNTHEAKSCQIIIPQTQLNRKSDIYISVVSYAQNVASDGMYIATVSTTAETSNPEKEVQPGLELLEPIMQKFVSVSNRLVPNEDGKKSQIFVSRSYDATNHFEDECEDLKDLYHRITGADTNEPNDFSSAAGENKQHTCERRAFEHSD</sequence>
<accession>A0A3Q1I270</accession>
<reference evidence="10" key="3">
    <citation type="submission" date="2025-09" db="UniProtKB">
        <authorList>
            <consortium name="Ensembl"/>
        </authorList>
    </citation>
    <scope>IDENTIFICATION</scope>
</reference>
<evidence type="ECO:0000256" key="2">
    <source>
        <dbReference type="ARBA" id="ARBA00004601"/>
    </source>
</evidence>
<dbReference type="Gene3D" id="1.10.405.10">
    <property type="entry name" value="Guanine Nucleotide Dissociation Inhibitor, domain 1"/>
    <property type="match status" value="1"/>
</dbReference>
<dbReference type="PRINTS" id="PR00892">
    <property type="entry name" value="RABGDI"/>
</dbReference>
<evidence type="ECO:0000256" key="4">
    <source>
        <dbReference type="ARBA" id="ARBA00022468"/>
    </source>
</evidence>
<dbReference type="AlphaFoldDB" id="A0A3Q1I270"/>
<dbReference type="GO" id="GO:0016192">
    <property type="term" value="P:vesicle-mediated transport"/>
    <property type="evidence" value="ECO:0007669"/>
    <property type="project" value="TreeGrafter"/>
</dbReference>
<evidence type="ECO:0000313" key="10">
    <source>
        <dbReference type="Ensembl" id="ENSATEP00000011348.2"/>
    </source>
</evidence>
<comment type="function">
    <text evidence="7">Regulates the GDP/GTP exchange reaction of most Rab proteins by inhibiting the dissociation of GDP from them, and the subsequent binding of GTP to them. Promotes the dissociation of GDP-bound Rab proteins from the membrane and inhibits their activation. Promotes the dissociation of RAB1A, RAB3A, RAB5A and RAB10 from membranes.</text>
</comment>
<dbReference type="OrthoDB" id="9446342at2759"/>
<keyword evidence="4 8" id="KW-0343">GTPase activation</keyword>
<comment type="function">
    <text evidence="8">Regulates the GDP/GTP exchange reaction of most RAB proteins by inhibiting the dissociation of GDP from them, and the subsequent binding of GTP.</text>
</comment>
<dbReference type="SUPFAM" id="SSF51905">
    <property type="entry name" value="FAD/NAD(P)-binding domain"/>
    <property type="match status" value="2"/>
</dbReference>
<dbReference type="Gene3D" id="3.50.50.60">
    <property type="entry name" value="FAD/NAD(P)-binding domain"/>
    <property type="match status" value="1"/>
</dbReference>
<evidence type="ECO:0000313" key="11">
    <source>
        <dbReference type="Proteomes" id="UP000265040"/>
    </source>
</evidence>
<dbReference type="PANTHER" id="PTHR11787:SF3">
    <property type="entry name" value="RAB GDP DISSOCIATION INHIBITOR ALPHA"/>
    <property type="match status" value="1"/>
</dbReference>